<dbReference type="Proteomes" id="UP001497680">
    <property type="component" value="Unassembled WGS sequence"/>
</dbReference>
<evidence type="ECO:0000313" key="2">
    <source>
        <dbReference type="Proteomes" id="UP001497680"/>
    </source>
</evidence>
<gene>
    <name evidence="1" type="ORF">F4821DRAFT_271487</name>
</gene>
<evidence type="ECO:0000313" key="1">
    <source>
        <dbReference type="EMBL" id="KAI6083898.1"/>
    </source>
</evidence>
<protein>
    <submittedName>
        <fullName evidence="1">Uncharacterized protein</fullName>
    </submittedName>
</protein>
<comment type="caution">
    <text evidence="1">The sequence shown here is derived from an EMBL/GenBank/DDBJ whole genome shotgun (WGS) entry which is preliminary data.</text>
</comment>
<name>A0ACC0CU25_9PEZI</name>
<proteinExistence type="predicted"/>
<keyword evidence="2" id="KW-1185">Reference proteome</keyword>
<reference evidence="1 2" key="1">
    <citation type="journal article" date="2022" name="New Phytol.">
        <title>Ecological generalism drives hyperdiversity of secondary metabolite gene clusters in xylarialean endophytes.</title>
        <authorList>
            <person name="Franco M.E.E."/>
            <person name="Wisecaver J.H."/>
            <person name="Arnold A.E."/>
            <person name="Ju Y.M."/>
            <person name="Slot J.C."/>
            <person name="Ahrendt S."/>
            <person name="Moore L.P."/>
            <person name="Eastman K.E."/>
            <person name="Scott K."/>
            <person name="Konkel Z."/>
            <person name="Mondo S.J."/>
            <person name="Kuo A."/>
            <person name="Hayes R.D."/>
            <person name="Haridas S."/>
            <person name="Andreopoulos B."/>
            <person name="Riley R."/>
            <person name="LaButti K."/>
            <person name="Pangilinan J."/>
            <person name="Lipzen A."/>
            <person name="Amirebrahimi M."/>
            <person name="Yan J."/>
            <person name="Adam C."/>
            <person name="Keymanesh K."/>
            <person name="Ng V."/>
            <person name="Louie K."/>
            <person name="Northen T."/>
            <person name="Drula E."/>
            <person name="Henrissat B."/>
            <person name="Hsieh H.M."/>
            <person name="Youens-Clark K."/>
            <person name="Lutzoni F."/>
            <person name="Miadlikowska J."/>
            <person name="Eastwood D.C."/>
            <person name="Hamelin R.C."/>
            <person name="Grigoriev I.V."/>
            <person name="U'Ren J.M."/>
        </authorList>
    </citation>
    <scope>NUCLEOTIDE SEQUENCE [LARGE SCALE GENOMIC DNA]</scope>
    <source>
        <strain evidence="1 2">ER1909</strain>
    </source>
</reference>
<accession>A0ACC0CU25</accession>
<dbReference type="EMBL" id="MU394345">
    <property type="protein sequence ID" value="KAI6083898.1"/>
    <property type="molecule type" value="Genomic_DNA"/>
</dbReference>
<sequence length="989" mass="111060">MCVTGGRFASASEVSLCDVSPKLRFRDPRSHVQDEYNVDLLTPLETPEHLASYLRERFDSWKPHYDTPSTLDEDLAGCRNRDYFMRGCVAQMRDGIQCFLNKPKCYGQALFSKVFKYWYFSGLQQCDNPTCQARKKSLERSAPDCGWLAFRDAVLTSVACWQPWGEVMPFNLVVPAVDENMQLPNSFCIDVRGMLNVWLWTTRLLSGPAVKLVEELNMSGFFHDKFHQLWQGLKPDQNLRAVESSRKFYEHGFCVNRLWNVSLQSRNGAADIPYIVEKALEAPVPKSKNVHIDCTEETCMIANLNSTLVRQAHKCPSGSCADKTTFPPPILNQAFNGITGTPSSTTPVTQITAWRIPEPGQEPSSLCGPGDSYAAISHVWSDGTGVWMGTPGVINTCLFEYFADAAQQASCNCVWWDAISIPTENPARAIAINNMVKTYENAKVTIIHDQDLVEFEWKDDGSPAVAMILSSWFTRGWTAAELWASRGHPVKVLFKDPNDPTGLKPLIKDLDMDVLAGDLSRWVEPETEGYECPFNNRALDPTDTLPGLAHTIATDILALFRWTEDQRIPDLQALLRMLQTRTTSWARDRTLIAALMSLPPSAIDSTTTAPQMTQKILANFGSLRTTEIINHRVPMSSDGPWDWAPQSIFDLGQWSLSNDPMGDWSYIYDDGSIKCEFLAYEVLDEDVIAEYRHHPALAARISVALSKRQNCLLLTTPRIQQEDTYILFQPVSVGPWIVMGRWIGCVSLKNALGTSRRHLQVWNTYPDGTNVLGKSPPTYVLGKNKNSVGKSLPTMSFDSTFMALEASTRNKSAPRGAWCLSVSKHEEQPGWLPQPVYIYTPNHNAVPNIGRRGPTHPCGTLIFDTSRPDNWIRSSFLKGLIDTLDIENVSECLDGHANCHGITIIPWSFRCSEDEYYACWNIVPNVYVSVFHVADTISEGNSKFDMTLGSSTFDGEIGGHLFQNQRYGKDKTYIESCKRCGKCEQCERR</sequence>
<organism evidence="1 2">
    <name type="scientific">Hypoxylon rubiginosum</name>
    <dbReference type="NCBI Taxonomy" id="110542"/>
    <lineage>
        <taxon>Eukaryota</taxon>
        <taxon>Fungi</taxon>
        <taxon>Dikarya</taxon>
        <taxon>Ascomycota</taxon>
        <taxon>Pezizomycotina</taxon>
        <taxon>Sordariomycetes</taxon>
        <taxon>Xylariomycetidae</taxon>
        <taxon>Xylariales</taxon>
        <taxon>Hypoxylaceae</taxon>
        <taxon>Hypoxylon</taxon>
    </lineage>
</organism>